<dbReference type="InterPro" id="IPR024613">
    <property type="entry name" value="Huntingtin_N_HEAT_rpt-2"/>
</dbReference>
<evidence type="ECO:0000256" key="2">
    <source>
        <dbReference type="ARBA" id="ARBA00004123"/>
    </source>
</evidence>
<evidence type="ECO:0000256" key="5">
    <source>
        <dbReference type="ARBA" id="ARBA00022490"/>
    </source>
</evidence>
<dbReference type="Pfam" id="PF12372">
    <property type="entry name" value="Htt_N-HEAT"/>
    <property type="match status" value="1"/>
</dbReference>
<dbReference type="InterPro" id="IPR016024">
    <property type="entry name" value="ARM-type_fold"/>
</dbReference>
<evidence type="ECO:0000313" key="8">
    <source>
        <dbReference type="EMBL" id="JAW07442.1"/>
    </source>
</evidence>
<evidence type="ECO:0000256" key="3">
    <source>
        <dbReference type="ARBA" id="ARBA00004496"/>
    </source>
</evidence>
<dbReference type="InterPro" id="IPR048412">
    <property type="entry name" value="Htt_bridge"/>
</dbReference>
<feature type="region of interest" description="Disordered" evidence="7">
    <location>
        <begin position="903"/>
        <end position="933"/>
    </location>
</feature>
<dbReference type="Pfam" id="PF20926">
    <property type="entry name" value="Htt_N-HEAT_1"/>
    <property type="match status" value="1"/>
</dbReference>
<evidence type="ECO:0000256" key="4">
    <source>
        <dbReference type="ARBA" id="ARBA00007153"/>
    </source>
</evidence>
<dbReference type="InterPro" id="IPR048413">
    <property type="entry name" value="Htt_C-HEAT_rpt"/>
</dbReference>
<name>A0A224XFP6_9HEMI</name>
<evidence type="ECO:0000256" key="1">
    <source>
        <dbReference type="ARBA" id="ARBA00002907"/>
    </source>
</evidence>
<organism evidence="8">
    <name type="scientific">Panstrongylus lignarius</name>
    <dbReference type="NCBI Taxonomy" id="156445"/>
    <lineage>
        <taxon>Eukaryota</taxon>
        <taxon>Metazoa</taxon>
        <taxon>Ecdysozoa</taxon>
        <taxon>Arthropoda</taxon>
        <taxon>Hexapoda</taxon>
        <taxon>Insecta</taxon>
        <taxon>Pterygota</taxon>
        <taxon>Neoptera</taxon>
        <taxon>Paraneoptera</taxon>
        <taxon>Hemiptera</taxon>
        <taxon>Heteroptera</taxon>
        <taxon>Panheteroptera</taxon>
        <taxon>Cimicomorpha</taxon>
        <taxon>Reduviidae</taxon>
        <taxon>Triatominae</taxon>
        <taxon>Panstrongylus</taxon>
    </lineage>
</organism>
<dbReference type="Pfam" id="PF20927">
    <property type="entry name" value="Htt_C-HEAT"/>
    <property type="match status" value="2"/>
</dbReference>
<comment type="similarity">
    <text evidence="4">Belongs to the huntingtin family.</text>
</comment>
<sequence>MSTLEKLVKAIEALKITHSATTAAEESTMRSKEKISLCVLVADMICSPEARLADSFSNLLSYSMETLFKMCDDQDSNIRMIADECLNRIIRMHMHTNLGKVNLELHKEIKRNGSARSLRAALWRFAELAHMIRPQKGKPNMQSLVSCIILIASREEESVLETLASAIPKIMAALGCFMNDNEVKELLQVFLKNIHSENTVLRRTAANSILGICLNCQKSQAFVVYTLGTLLDLVLPLKDNQSTYTILGVLNCIRGLLGHLDSNGKETFLRGSFGARKRDRREAGLSADSIVQVYELCLYWTHHLDHNVVTAALETLHELLTSPPPQLLPLLLSSSGFGRSRINVTSVSGGLRMSSRTLSELSVATTVAPLEDPLHLLEAEDIAPTTNLTQWLYDNGVNQNLPNLSPGQSLYKPPVSPTLPFDNAQDNQETESEASEDAGMLKVEPPAFSPEPDPFPSRDSPSPPLQAHHLMIWDIGTATETGEAPLVYCARRLVSAFLIPECSNARVSVRALALSCLTQVLRLSPTVFFVQVDKQGASTPQGFSHISDVLCFTTHTDPQLRGLMKILIGNLINSMYNQGILSETIWLESKSLSLAKLLDILSQGLEDDSSVSIRHSLTALSICLTNIMENADFLLSIPILEKLIPLVNNPYWLVKVKLVELLCSIPYQAVYYITGSNNYQSRVLEAVVLELLGNEDNRVRKIIAKSVVKLVKNLYFPADYVRSNVLFARCLKIQKTIFSNIIEKQKVESSENQYVVIENTLYRIVTLLTEALLVSSSKHLTFGCIEALSLLSEEYPAKDYPLGWLCIIPTNAKESSVCFSSGIFSYVVSVLTSSSIALDLESHQWLLKLAGNLYSSIISHSNQCEERKIIKDTKLMVMAEELLVHVMRVIAIFVRVITDEATPSKSVGPSPLRRKSSRAASPTKLPSAVGQETKENKKRIFGQFANNTHCMKLHDTVSSGYSNYKLTLDSAASEKFISLIHETLNCLENLLSPGSILDSSNIAEELLPYLTITFNLDSTATIRVVNQLMKSLFEHSLITPPLSATVALNTKEDTLKLQMHIMEDKKSLSQFYDELSRPLVQLTDHFQQGHRTRSNENKKEPEIPSTLPKCDVVALAQRIKLFEGIVIQSLQEYTTTNNVKLQVQVLALLTQLVQLKVNYCLLDSDQIFIQFIKNQFEYLEAGQIHHAELLIPQIFKFLVHLSNEKNHTKPVISVPEIIQLCDGLMASGQNPVTHCIPALMPVVEHVFLINPAIQSTSDQKELETQREVVLAMLVRLVEYPQVLDILYKVLKEGWRWEDHWKKWYRQTVDTILPLLVEGKLLVNDFATLHALFSLNSTFTAPLNNVLMLLFTHQEEGQSVFHWLSMVTTMLMSVCMYEEESVLLQLEEMNLYVKEEGDDPLKVNTLSNSLPPNFLIAKLILRIVQTSVTHVNSLIVSCNEEENVNAMQKTFGTFLLCCDYMIRGSFEKITKSLNSLFETSEELKEINKAFLAVANKCPCLALRWSHILMGLSLKIQHWTPLLKEKSSDLRTSLNLELVKQGNIMFYCDCLGRRSDDRESLQWFLKEYIEDIIWNCYEAPINVLLCSIFNSEVYSKLFIDSAANCSSFAQPVFAHRLLYTLEFVHSKYIGQVLKLVAYTLVEHRNIAIARLSIAFCNRTIEYMMTLDKQNVLTQLSLTEFTILVKKIKNHKHFKRQIGLLSFLDKLGEQYYELDRQFDCNKSVNAENIRLINVDKSWLLNQIREKCSKSVDIDGRKCARLLSKLDTEDLESVVSSDTFDISILQHCFSLGAHLSMQKKAIIKDNFFENLVPLFTSARLVLLSRITTVCERLPKTYQAYIFNTDGSAKNQEYLLELHNIFVKFDFKDTIIPLVNGLRNFLLSFNNVLNANESMANVLPKKYWLNVKRFGLLCAELINWLLTATEVNIATSRPSTILTLLECTAAVFSYDVLSSLLSLDQIASICDCLYNLYTSLTAKEILIKQIKIVLDQKDTLDLGNGALDTSLKMASLINWIEGQALQELEMPVKIFECMRTIIISMGRNQKINWLCRIPMEAWQFPLNIEIPPPIPIHLLHDTDLLYQIVYRIKLLGWTGRHQFEETWVCLLSALSPNPDIDNTDQEEISAIMQANSLAVDGITWLVLSTLARKTDNLNNQTLLHVPRLNSDKIFRIKNWKRLVEMNKILCWKMQKAYGEGNLNLLRIDKRPNLERVNDANSVKFGIGQISVSYLQAQIRCTEEDGYESKYHLLDYSGIPSHEIDIRSCLQFVLDLFGQWVLPNSGITLNLQLSMVKSIVCLSDMFTERVHFEWMLNTFLEISKYHPQHDEIMHQYLILGLSKAAAVLNIFEGERSDKIIKLIELALKSSFTPMRSSAIHGLLYLLQSIHSIKKPESLEVQKLSQYEFRQKVVQIGVDYIVKYFIDETIDYYDDVMLLIALVMYMLECYPNELTSNQTIIKTITHLVKHPTNRLNYLAIMQGLERIILVGDDNDLNEQIVRLASDRFAHPDPNISLPALQLLIACIYADFSEKHENNSDENDQIEQPTRTMEMMERATALFDKIRKGYPIEVEVVCEILPCVLSDFFSASDILTKVIGEFLSPNQPHKKDMAGMVFQVFSQACSEHQLPLLQDWVVHSLNNFTHNVPTVTAVWSLCCFFICASGNPWLKAIFPHIQSRIRQCDLEDRELLCIAAISFYNQLNYDQQETFLQSFEEICGDQKHSFSSPFSEIISCV</sequence>
<dbReference type="GO" id="GO:0005737">
    <property type="term" value="C:cytoplasm"/>
    <property type="evidence" value="ECO:0007669"/>
    <property type="project" value="UniProtKB-SubCell"/>
</dbReference>
<comment type="function">
    <text evidence="1">May play a role in microtubule-mediated transport or vesicle function.</text>
</comment>
<keyword evidence="5" id="KW-0963">Cytoplasm</keyword>
<evidence type="ECO:0000256" key="7">
    <source>
        <dbReference type="SAM" id="MobiDB-lite"/>
    </source>
</evidence>
<keyword evidence="6" id="KW-0539">Nucleus</keyword>
<protein>
    <submittedName>
        <fullName evidence="8">Putative huntingtin-like protein</fullName>
    </submittedName>
</protein>
<dbReference type="EMBL" id="GFTR01008984">
    <property type="protein sequence ID" value="JAW07442.1"/>
    <property type="molecule type" value="Transcribed_RNA"/>
</dbReference>
<feature type="region of interest" description="Disordered" evidence="7">
    <location>
        <begin position="404"/>
        <end position="463"/>
    </location>
</feature>
<dbReference type="PANTHER" id="PTHR10170">
    <property type="entry name" value="HUNTINGTON DISEASE PROTEIN"/>
    <property type="match status" value="1"/>
</dbReference>
<dbReference type="PANTHER" id="PTHR10170:SF10">
    <property type="entry name" value="HUNTINGTIN"/>
    <property type="match status" value="1"/>
</dbReference>
<accession>A0A224XFP6</accession>
<dbReference type="GO" id="GO:0005634">
    <property type="term" value="C:nucleus"/>
    <property type="evidence" value="ECO:0007669"/>
    <property type="project" value="UniProtKB-SubCell"/>
</dbReference>
<dbReference type="InterPro" id="IPR011989">
    <property type="entry name" value="ARM-like"/>
</dbReference>
<dbReference type="InterPro" id="IPR028426">
    <property type="entry name" value="Huntingtin_fam"/>
</dbReference>
<reference evidence="8" key="1">
    <citation type="journal article" date="2018" name="PLoS Negl. Trop. Dis.">
        <title>An insight into the salivary gland and fat body transcriptome of Panstrongylus lignarius (Hemiptera: Heteroptera), the main vector of Chagas disease in Peru.</title>
        <authorList>
            <person name="Nevoa J.C."/>
            <person name="Mendes M.T."/>
            <person name="da Silva M.V."/>
            <person name="Soares S.C."/>
            <person name="Oliveira C.J.F."/>
            <person name="Ribeiro J.M.C."/>
        </authorList>
    </citation>
    <scope>NUCLEOTIDE SEQUENCE</scope>
</reference>
<dbReference type="Gene3D" id="1.25.10.10">
    <property type="entry name" value="Leucine-rich Repeat Variant"/>
    <property type="match status" value="2"/>
</dbReference>
<proteinExistence type="inferred from homology"/>
<dbReference type="InterPro" id="IPR048411">
    <property type="entry name" value="Htt_N_HEAT_rpt-1"/>
</dbReference>
<comment type="subcellular location">
    <subcellularLocation>
        <location evidence="3">Cytoplasm</location>
    </subcellularLocation>
    <subcellularLocation>
        <location evidence="2">Nucleus</location>
    </subcellularLocation>
</comment>
<evidence type="ECO:0000256" key="6">
    <source>
        <dbReference type="ARBA" id="ARBA00023242"/>
    </source>
</evidence>
<dbReference type="Pfam" id="PF20925">
    <property type="entry name" value="Htt_bridge"/>
    <property type="match status" value="1"/>
</dbReference>
<dbReference type="SUPFAM" id="SSF48371">
    <property type="entry name" value="ARM repeat"/>
    <property type="match status" value="3"/>
</dbReference>